<evidence type="ECO:0000313" key="1">
    <source>
        <dbReference type="EMBL" id="PVH36679.1"/>
    </source>
</evidence>
<gene>
    <name evidence="1" type="ORF">PAHAL_6G141000</name>
</gene>
<sequence>MRLQVSLLLSEEIGCSSVFAKPSQLQPHSAPPHNGVRPLRVAAKTGSPALPLRHRPRRPYPHLRTLHGSIADAVAAGARALFSKFRHGARAPPLIAGEPPHQSESALRARSLAALFVRLRPVLGPRRPGAVRRRRGHPWHQGSLRPPGWPTAVCGVAALLRMRNQPS</sequence>
<organism evidence="1">
    <name type="scientific">Panicum hallii</name>
    <dbReference type="NCBI Taxonomy" id="206008"/>
    <lineage>
        <taxon>Eukaryota</taxon>
        <taxon>Viridiplantae</taxon>
        <taxon>Streptophyta</taxon>
        <taxon>Embryophyta</taxon>
        <taxon>Tracheophyta</taxon>
        <taxon>Spermatophyta</taxon>
        <taxon>Magnoliopsida</taxon>
        <taxon>Liliopsida</taxon>
        <taxon>Poales</taxon>
        <taxon>Poaceae</taxon>
        <taxon>PACMAD clade</taxon>
        <taxon>Panicoideae</taxon>
        <taxon>Panicodae</taxon>
        <taxon>Paniceae</taxon>
        <taxon>Panicinae</taxon>
        <taxon>Panicum</taxon>
        <taxon>Panicum sect. Panicum</taxon>
    </lineage>
</organism>
<name>A0A2T8IG88_9POAL</name>
<dbReference type="Gramene" id="PVH36679">
    <property type="protein sequence ID" value="PVH36679"/>
    <property type="gene ID" value="PAHAL_6G141000"/>
</dbReference>
<protein>
    <submittedName>
        <fullName evidence="1">Uncharacterized protein</fullName>
    </submittedName>
</protein>
<accession>A0A2T8IG88</accession>
<dbReference type="AlphaFoldDB" id="A0A2T8IG88"/>
<reference evidence="1" key="1">
    <citation type="submission" date="2018-04" db="EMBL/GenBank/DDBJ databases">
        <title>WGS assembly of Panicum hallii.</title>
        <authorList>
            <person name="Lovell J."/>
            <person name="Jenkins J."/>
            <person name="Lowry D."/>
            <person name="Mamidi S."/>
            <person name="Sreedasyam A."/>
            <person name="Weng X."/>
            <person name="Barry K."/>
            <person name="Bonette J."/>
            <person name="Campitelli B."/>
            <person name="Daum C."/>
            <person name="Gordon S."/>
            <person name="Gould B."/>
            <person name="Lipzen A."/>
            <person name="Macqueen A."/>
            <person name="Palacio-Mejia J."/>
            <person name="Plott C."/>
            <person name="Shakirov E."/>
            <person name="Shu S."/>
            <person name="Yoshinaga Y."/>
            <person name="Zane M."/>
            <person name="Rokhsar D."/>
            <person name="Grimwood J."/>
            <person name="Schmutz J."/>
            <person name="Juenger T."/>
        </authorList>
    </citation>
    <scope>NUCLEOTIDE SEQUENCE [LARGE SCALE GENOMIC DNA]</scope>
    <source>
        <strain evidence="1">FIL2</strain>
    </source>
</reference>
<dbReference type="Proteomes" id="UP000243499">
    <property type="component" value="Chromosome 6"/>
</dbReference>
<proteinExistence type="predicted"/>
<dbReference type="EMBL" id="CM008051">
    <property type="protein sequence ID" value="PVH36679.1"/>
    <property type="molecule type" value="Genomic_DNA"/>
</dbReference>